<organism evidence="1 2">
    <name type="scientific">Araneus ventricosus</name>
    <name type="common">Orbweaver spider</name>
    <name type="synonym">Epeira ventricosa</name>
    <dbReference type="NCBI Taxonomy" id="182803"/>
    <lineage>
        <taxon>Eukaryota</taxon>
        <taxon>Metazoa</taxon>
        <taxon>Ecdysozoa</taxon>
        <taxon>Arthropoda</taxon>
        <taxon>Chelicerata</taxon>
        <taxon>Arachnida</taxon>
        <taxon>Araneae</taxon>
        <taxon>Araneomorphae</taxon>
        <taxon>Entelegynae</taxon>
        <taxon>Araneoidea</taxon>
        <taxon>Araneidae</taxon>
        <taxon>Araneus</taxon>
    </lineage>
</organism>
<dbReference type="Proteomes" id="UP000499080">
    <property type="component" value="Unassembled WGS sequence"/>
</dbReference>
<dbReference type="AlphaFoldDB" id="A0A4Y2NPA6"/>
<keyword evidence="2" id="KW-1185">Reference proteome</keyword>
<protein>
    <submittedName>
        <fullName evidence="1">Uncharacterized protein</fullName>
    </submittedName>
</protein>
<evidence type="ECO:0000313" key="2">
    <source>
        <dbReference type="Proteomes" id="UP000499080"/>
    </source>
</evidence>
<proteinExistence type="predicted"/>
<accession>A0A4Y2NPA6</accession>
<name>A0A4Y2NPA6_ARAVE</name>
<sequence>MLSVLAGIRGINPCSSQLPSAGGFNSNARRLLQLQGSRSLAFDTINQARTVVRTIFCREQAGLLRTAHAVRRGSQSRSTALRALRDWFRALRINYCYYSELKTTSRKEGFRVLVGIASDPFSNIYTSNRALLFDLVPLDRLVLPGYIPGRKKLWSKALEVRHHLSRLSLSSQWSSPMMSPPDVNSCVRLRRNAPITEKNQECPIPDEFGTQ</sequence>
<reference evidence="1 2" key="1">
    <citation type="journal article" date="2019" name="Sci. Rep.">
        <title>Orb-weaving spider Araneus ventricosus genome elucidates the spidroin gene catalogue.</title>
        <authorList>
            <person name="Kono N."/>
            <person name="Nakamura H."/>
            <person name="Ohtoshi R."/>
            <person name="Moran D.A.P."/>
            <person name="Shinohara A."/>
            <person name="Yoshida Y."/>
            <person name="Fujiwara M."/>
            <person name="Mori M."/>
            <person name="Tomita M."/>
            <person name="Arakawa K."/>
        </authorList>
    </citation>
    <scope>NUCLEOTIDE SEQUENCE [LARGE SCALE GENOMIC DNA]</scope>
</reference>
<evidence type="ECO:0000313" key="1">
    <source>
        <dbReference type="EMBL" id="GBN39857.1"/>
    </source>
</evidence>
<comment type="caution">
    <text evidence="1">The sequence shown here is derived from an EMBL/GenBank/DDBJ whole genome shotgun (WGS) entry which is preliminary data.</text>
</comment>
<gene>
    <name evidence="1" type="ORF">AVEN_103919_1</name>
</gene>
<dbReference type="EMBL" id="BGPR01009411">
    <property type="protein sequence ID" value="GBN39857.1"/>
    <property type="molecule type" value="Genomic_DNA"/>
</dbReference>